<organism evidence="1 2">
    <name type="scientific">Salipiger mangrovisoli</name>
    <dbReference type="NCBI Taxonomy" id="2865933"/>
    <lineage>
        <taxon>Bacteria</taxon>
        <taxon>Pseudomonadati</taxon>
        <taxon>Pseudomonadota</taxon>
        <taxon>Alphaproteobacteria</taxon>
        <taxon>Rhodobacterales</taxon>
        <taxon>Roseobacteraceae</taxon>
        <taxon>Salipiger</taxon>
    </lineage>
</organism>
<dbReference type="Pfam" id="PF03864">
    <property type="entry name" value="Phage_cap_E"/>
    <property type="match status" value="1"/>
</dbReference>
<gene>
    <name evidence="1" type="ORF">IQ782_02860</name>
</gene>
<dbReference type="Proteomes" id="UP000607796">
    <property type="component" value="Unassembled WGS sequence"/>
</dbReference>
<evidence type="ECO:0000313" key="2">
    <source>
        <dbReference type="Proteomes" id="UP000607796"/>
    </source>
</evidence>
<sequence>MAHYDIFKGDGFSAMTLGDSIRVVPNQWGLVSGMGVFAAKPIRGTKFSVEMINGVIQLVNSSERSTPLPGADTRKGKLVDFSTKRFGLKARITADDIDNIRAYGSETELKQAQDEVMERQIELRGSLDITREYHRVCALQGIVLDADGSPLWDLYDKFEISRKSVDFALGTGTTDLAAKCREVTRHVRTNLKGDVMTGVMGLIHPDYTDKLMGHADFKDRYKYFQNTNGGDPLRDDKSDGFEFGGITWKEYLGEADVPQEDGTVVTRNFIPEAEASFFPVGTRQTFRTFNGSPDYVGLANTPGQEFYSKVIYDRDEERFVDVEAMMQNAQICTRPAVLVRGHTSN</sequence>
<accession>A0ABR9WWW5</accession>
<comment type="caution">
    <text evidence="1">The sequence shown here is derived from an EMBL/GenBank/DDBJ whole genome shotgun (WGS) entry which is preliminary data.</text>
</comment>
<dbReference type="EMBL" id="JADFFK010000001">
    <property type="protein sequence ID" value="MBE9635774.1"/>
    <property type="molecule type" value="Genomic_DNA"/>
</dbReference>
<dbReference type="InterPro" id="IPR005564">
    <property type="entry name" value="Major_capsid_GpE"/>
</dbReference>
<reference evidence="1 2" key="1">
    <citation type="journal article" date="2021" name="Int. J. Syst. Evol. Microbiol.">
        <title>Salipiger mangrovisoli sp. nov., isolated from mangrove soil and the proposal for the reclassification of Paraphaeobacter pallidus as Salipiger pallidus comb. nov.</title>
        <authorList>
            <person name="Du J."/>
            <person name="Liu Y."/>
            <person name="Pei T."/>
            <person name="Deng M.R."/>
            <person name="Zhu H."/>
        </authorList>
    </citation>
    <scope>NUCLEOTIDE SEQUENCE [LARGE SCALE GENOMIC DNA]</scope>
    <source>
        <strain evidence="1 2">6D45A</strain>
    </source>
</reference>
<keyword evidence="2" id="KW-1185">Reference proteome</keyword>
<name>A0ABR9WWW5_9RHOB</name>
<proteinExistence type="predicted"/>
<protein>
    <submittedName>
        <fullName evidence="1">Major capsid protein</fullName>
    </submittedName>
</protein>
<evidence type="ECO:0000313" key="1">
    <source>
        <dbReference type="EMBL" id="MBE9635774.1"/>
    </source>
</evidence>
<dbReference type="RefSeq" id="WP_194133078.1">
    <property type="nucleotide sequence ID" value="NZ_JADFFK010000001.1"/>
</dbReference>